<dbReference type="InterPro" id="IPR032623">
    <property type="entry name" value="FecR_N"/>
</dbReference>
<dbReference type="AlphaFoldDB" id="A0AB39KQV5"/>
<dbReference type="PANTHER" id="PTHR30273:SF2">
    <property type="entry name" value="PROTEIN FECR"/>
    <property type="match status" value="1"/>
</dbReference>
<dbReference type="PIRSF" id="PIRSF018266">
    <property type="entry name" value="FecR"/>
    <property type="match status" value="1"/>
</dbReference>
<feature type="domain" description="FecR protein" evidence="2">
    <location>
        <begin position="116"/>
        <end position="207"/>
    </location>
</feature>
<evidence type="ECO:0000256" key="1">
    <source>
        <dbReference type="SAM" id="Phobius"/>
    </source>
</evidence>
<accession>A0AB39KQV5</accession>
<evidence type="ECO:0000313" key="4">
    <source>
        <dbReference type="EMBL" id="XDO96197.1"/>
    </source>
</evidence>
<keyword evidence="1" id="KW-0472">Membrane</keyword>
<dbReference type="EMBL" id="CP158375">
    <property type="protein sequence ID" value="XDO96197.1"/>
    <property type="molecule type" value="Genomic_DNA"/>
</dbReference>
<reference evidence="4" key="1">
    <citation type="submission" date="2024-06" db="EMBL/GenBank/DDBJ databases">
        <title>Caulobacter inopinatus, sp. nov.</title>
        <authorList>
            <person name="Donachie S.P."/>
        </authorList>
    </citation>
    <scope>NUCLEOTIDE SEQUENCE</scope>
    <source>
        <strain evidence="4">73W</strain>
    </source>
</reference>
<dbReference type="Gene3D" id="2.60.120.1440">
    <property type="match status" value="1"/>
</dbReference>
<protein>
    <submittedName>
        <fullName evidence="4">FecR domain-containing protein</fullName>
    </submittedName>
</protein>
<keyword evidence="1" id="KW-1133">Transmembrane helix</keyword>
<dbReference type="GO" id="GO:0016989">
    <property type="term" value="F:sigma factor antagonist activity"/>
    <property type="evidence" value="ECO:0007669"/>
    <property type="project" value="TreeGrafter"/>
</dbReference>
<name>A0AB39KQV5_9CAUL</name>
<gene>
    <name evidence="4" type="ORF">ABOZ73_15660</name>
</gene>
<feature type="domain" description="FecR N-terminal" evidence="3">
    <location>
        <begin position="12"/>
        <end position="51"/>
    </location>
</feature>
<feature type="transmembrane region" description="Helical" evidence="1">
    <location>
        <begin position="92"/>
        <end position="114"/>
    </location>
</feature>
<dbReference type="RefSeq" id="WP_369059051.1">
    <property type="nucleotide sequence ID" value="NZ_CP158375.1"/>
</dbReference>
<dbReference type="InterPro" id="IPR006860">
    <property type="entry name" value="FecR"/>
</dbReference>
<dbReference type="PANTHER" id="PTHR30273">
    <property type="entry name" value="PERIPLASMIC SIGNAL SENSOR AND SIGMA FACTOR ACTIVATOR FECR-RELATED"/>
    <property type="match status" value="1"/>
</dbReference>
<dbReference type="Pfam" id="PF16220">
    <property type="entry name" value="DUF4880"/>
    <property type="match status" value="1"/>
</dbReference>
<proteinExistence type="predicted"/>
<evidence type="ECO:0000259" key="2">
    <source>
        <dbReference type="Pfam" id="PF04773"/>
    </source>
</evidence>
<evidence type="ECO:0000259" key="3">
    <source>
        <dbReference type="Pfam" id="PF16220"/>
    </source>
</evidence>
<dbReference type="InterPro" id="IPR012373">
    <property type="entry name" value="Ferrdict_sens_TM"/>
</dbReference>
<sequence length="324" mass="35377">MSDPKGETRAEKEAAAWFTRLSAPKVRNRDLDAFYRWRRLPQNAAAYSRVEGVFTTVQDLAGDPDIDAAAIEALNRHAQSRHRRPVWRDPRAVTAGIMVTAVALAAVIVTTSLGRTYETEVGERRIIRLSDGSTLQLNTDSRVRVRLGKARRLIDLERGQAFFDVAHDPSRPFTVDAGGVDVTALGTKFDVRRDANGAYVTLVQGRVVVRREADHYDAITLDPGQGATAEQNGPPRLLATDVQAATSWTQGRLVFHDTPLFAAVAEVNRYSDRKLTLGDGVDPQARINGVFDAGDVAAFATAAADVLEVSARPTPHGLELRATR</sequence>
<dbReference type="Pfam" id="PF04773">
    <property type="entry name" value="FecR"/>
    <property type="match status" value="1"/>
</dbReference>
<keyword evidence="1" id="KW-0812">Transmembrane</keyword>
<organism evidence="4">
    <name type="scientific">Caulobacter sp. 73W</name>
    <dbReference type="NCBI Taxonomy" id="3161137"/>
    <lineage>
        <taxon>Bacteria</taxon>
        <taxon>Pseudomonadati</taxon>
        <taxon>Pseudomonadota</taxon>
        <taxon>Alphaproteobacteria</taxon>
        <taxon>Caulobacterales</taxon>
        <taxon>Caulobacteraceae</taxon>
        <taxon>Caulobacter</taxon>
    </lineage>
</organism>